<organism evidence="1 2">
    <name type="scientific">Candidatus Woesebacteria bacterium GW2011_GWB1_39_12</name>
    <dbReference type="NCBI Taxonomy" id="1618574"/>
    <lineage>
        <taxon>Bacteria</taxon>
        <taxon>Candidatus Woeseibacteriota</taxon>
    </lineage>
</organism>
<comment type="caution">
    <text evidence="1">The sequence shown here is derived from an EMBL/GenBank/DDBJ whole genome shotgun (WGS) entry which is preliminary data.</text>
</comment>
<dbReference type="AlphaFoldDB" id="A0A0G0MIM2"/>
<reference evidence="1 2" key="1">
    <citation type="journal article" date="2015" name="Nature">
        <title>rRNA introns, odd ribosomes, and small enigmatic genomes across a large radiation of phyla.</title>
        <authorList>
            <person name="Brown C.T."/>
            <person name="Hug L.A."/>
            <person name="Thomas B.C."/>
            <person name="Sharon I."/>
            <person name="Castelle C.J."/>
            <person name="Singh A."/>
            <person name="Wilkins M.J."/>
            <person name="Williams K.H."/>
            <person name="Banfield J.F."/>
        </authorList>
    </citation>
    <scope>NUCLEOTIDE SEQUENCE [LARGE SCALE GENOMIC DNA]</scope>
</reference>
<dbReference type="EMBL" id="LBWB01000015">
    <property type="protein sequence ID" value="KKR00201.1"/>
    <property type="molecule type" value="Genomic_DNA"/>
</dbReference>
<sequence length="53" mass="6140">MLRYVVMFALGIVVSAAVEEELIRRNLKGRIPDEVFDELFLEIEEEDESVVNN</sequence>
<protein>
    <submittedName>
        <fullName evidence="1">Uncharacterized protein</fullName>
    </submittedName>
</protein>
<accession>A0A0G0MIM2</accession>
<evidence type="ECO:0000313" key="1">
    <source>
        <dbReference type="EMBL" id="KKR00201.1"/>
    </source>
</evidence>
<dbReference type="STRING" id="1618574.UT24_C0015G0009"/>
<proteinExistence type="predicted"/>
<gene>
    <name evidence="1" type="ORF">UT24_C0015G0009</name>
</gene>
<dbReference type="Proteomes" id="UP000033881">
    <property type="component" value="Unassembled WGS sequence"/>
</dbReference>
<name>A0A0G0MIM2_9BACT</name>
<evidence type="ECO:0000313" key="2">
    <source>
        <dbReference type="Proteomes" id="UP000033881"/>
    </source>
</evidence>